<sequence>MNTVLAGDRFHGQGPSCEHPGPTNTCAWPRPQYQPPLLQRDKSSVFGVLGPGASNTDSTMLCAIVRINPFHALGGGPF</sequence>
<comment type="caution">
    <text evidence="1">The sequence shown here is derived from an EMBL/GenBank/DDBJ whole genome shotgun (WGS) entry which is preliminary data.</text>
</comment>
<evidence type="ECO:0000313" key="2">
    <source>
        <dbReference type="Proteomes" id="UP001157502"/>
    </source>
</evidence>
<evidence type="ECO:0000313" key="1">
    <source>
        <dbReference type="EMBL" id="KAJ7995530.1"/>
    </source>
</evidence>
<reference evidence="1" key="1">
    <citation type="submission" date="2021-05" db="EMBL/GenBank/DDBJ databases">
        <authorList>
            <person name="Pan Q."/>
            <person name="Jouanno E."/>
            <person name="Zahm M."/>
            <person name="Klopp C."/>
            <person name="Cabau C."/>
            <person name="Louis A."/>
            <person name="Berthelot C."/>
            <person name="Parey E."/>
            <person name="Roest Crollius H."/>
            <person name="Montfort J."/>
            <person name="Robinson-Rechavi M."/>
            <person name="Bouchez O."/>
            <person name="Lampietro C."/>
            <person name="Lopez Roques C."/>
            <person name="Donnadieu C."/>
            <person name="Postlethwait J."/>
            <person name="Bobe J."/>
            <person name="Dillon D."/>
            <person name="Chandos A."/>
            <person name="von Hippel F."/>
            <person name="Guiguen Y."/>
        </authorList>
    </citation>
    <scope>NUCLEOTIDE SEQUENCE</scope>
    <source>
        <strain evidence="1">YG-Jan2019</strain>
    </source>
</reference>
<dbReference type="Proteomes" id="UP001157502">
    <property type="component" value="Chromosome 21"/>
</dbReference>
<dbReference type="EMBL" id="CM055748">
    <property type="protein sequence ID" value="KAJ7995530.1"/>
    <property type="molecule type" value="Genomic_DNA"/>
</dbReference>
<name>A0ACC2FW06_DALPE</name>
<proteinExistence type="predicted"/>
<gene>
    <name evidence="1" type="ORF">DPEC_G00245540</name>
</gene>
<accession>A0ACC2FW06</accession>
<keyword evidence="2" id="KW-1185">Reference proteome</keyword>
<protein>
    <submittedName>
        <fullName evidence="1">Uncharacterized protein</fullName>
    </submittedName>
</protein>
<organism evidence="1 2">
    <name type="scientific">Dallia pectoralis</name>
    <name type="common">Alaska blackfish</name>
    <dbReference type="NCBI Taxonomy" id="75939"/>
    <lineage>
        <taxon>Eukaryota</taxon>
        <taxon>Metazoa</taxon>
        <taxon>Chordata</taxon>
        <taxon>Craniata</taxon>
        <taxon>Vertebrata</taxon>
        <taxon>Euteleostomi</taxon>
        <taxon>Actinopterygii</taxon>
        <taxon>Neopterygii</taxon>
        <taxon>Teleostei</taxon>
        <taxon>Protacanthopterygii</taxon>
        <taxon>Esociformes</taxon>
        <taxon>Umbridae</taxon>
        <taxon>Dallia</taxon>
    </lineage>
</organism>